<evidence type="ECO:0000313" key="16">
    <source>
        <dbReference type="Proteomes" id="UP000037269"/>
    </source>
</evidence>
<feature type="binding site" evidence="13">
    <location>
        <position position="62"/>
    </location>
    <ligand>
        <name>Mg(2+)</name>
        <dbReference type="ChEBI" id="CHEBI:18420"/>
    </ligand>
</feature>
<sequence length="183" mass="20962">MTRWRKSSFANRGMAFEQQLDYTNRLYEQQGIAVINKRPTPVKILGRNTRGMVNGYLEKPSTVDYDGTYTGRSVVFEAKSTKELTRFPLDNVHEHQVEYLAKCHGCGAISFMLVEFANHQIVYLLPYEVLEWYWQRAKTGGRGTKSIPLQDFDVHAYQVPPGRVPVDYLQVVEKVWSIGGVAV</sequence>
<keyword evidence="16" id="KW-1185">Reference proteome</keyword>
<dbReference type="GO" id="GO:0006281">
    <property type="term" value="P:DNA repair"/>
    <property type="evidence" value="ECO:0007669"/>
    <property type="project" value="UniProtKB-UniRule"/>
</dbReference>
<dbReference type="GO" id="GO:0000287">
    <property type="term" value="F:magnesium ion binding"/>
    <property type="evidence" value="ECO:0007669"/>
    <property type="project" value="UniProtKB-UniRule"/>
</dbReference>
<evidence type="ECO:0000256" key="3">
    <source>
        <dbReference type="ARBA" id="ARBA00022722"/>
    </source>
</evidence>
<dbReference type="GO" id="GO:0003676">
    <property type="term" value="F:nucleic acid binding"/>
    <property type="evidence" value="ECO:0007669"/>
    <property type="project" value="InterPro"/>
</dbReference>
<evidence type="ECO:0000256" key="4">
    <source>
        <dbReference type="ARBA" id="ARBA00022723"/>
    </source>
</evidence>
<dbReference type="InterPro" id="IPR011856">
    <property type="entry name" value="tRNA_endonuc-like_dom_sf"/>
</dbReference>
<dbReference type="EMBL" id="LGUG01000004">
    <property type="protein sequence ID" value="KON95839.1"/>
    <property type="molecule type" value="Genomic_DNA"/>
</dbReference>
<keyword evidence="4 13" id="KW-0479">Metal-binding</keyword>
<evidence type="ECO:0000313" key="14">
    <source>
        <dbReference type="EMBL" id="KON95839.1"/>
    </source>
</evidence>
<dbReference type="CDD" id="cd22354">
    <property type="entry name" value="RecU-like"/>
    <property type="match status" value="1"/>
</dbReference>
<feature type="binding site" evidence="13">
    <location>
        <position position="77"/>
    </location>
    <ligand>
        <name>Mg(2+)</name>
        <dbReference type="ChEBI" id="CHEBI:18420"/>
    </ligand>
</feature>
<reference evidence="15 17" key="2">
    <citation type="submission" date="2016-10" db="EMBL/GenBank/DDBJ databases">
        <authorList>
            <person name="de Groot N.N."/>
        </authorList>
    </citation>
    <scope>NUCLEOTIDE SEQUENCE [LARGE SCALE GENOMIC DNA]</scope>
    <source>
        <strain evidence="15 17">DSM 2895</strain>
    </source>
</reference>
<evidence type="ECO:0000256" key="12">
    <source>
        <dbReference type="ARBA" id="ARBA00029523"/>
    </source>
</evidence>
<evidence type="ECO:0000313" key="17">
    <source>
        <dbReference type="Proteomes" id="UP000182836"/>
    </source>
</evidence>
<dbReference type="RefSeq" id="WP_043065911.1">
    <property type="nucleotide sequence ID" value="NZ_BJOA01000232.1"/>
</dbReference>
<dbReference type="PATRIC" id="fig|47500.8.peg.6761"/>
<evidence type="ECO:0000256" key="11">
    <source>
        <dbReference type="ARBA" id="ARBA00023447"/>
    </source>
</evidence>
<evidence type="ECO:0000256" key="13">
    <source>
        <dbReference type="HAMAP-Rule" id="MF_00130"/>
    </source>
</evidence>
<dbReference type="Proteomes" id="UP000037269">
    <property type="component" value="Unassembled WGS sequence"/>
</dbReference>
<dbReference type="HAMAP" id="MF_00130">
    <property type="entry name" value="RecU"/>
    <property type="match status" value="1"/>
</dbReference>
<evidence type="ECO:0000256" key="2">
    <source>
        <dbReference type="ARBA" id="ARBA00022490"/>
    </source>
</evidence>
<keyword evidence="3 13" id="KW-0540">Nuclease</keyword>
<comment type="catalytic activity">
    <reaction evidence="13">
        <text>Endonucleolytic cleavage at a junction such as a reciprocal single-stranded crossover between two homologous DNA duplexes (Holliday junction).</text>
        <dbReference type="EC" id="3.1.21.10"/>
    </reaction>
</comment>
<dbReference type="Proteomes" id="UP000182836">
    <property type="component" value="Unassembled WGS sequence"/>
</dbReference>
<keyword evidence="2 13" id="KW-0963">Cytoplasm</keyword>
<dbReference type="AlphaFoldDB" id="A0A0D1Y8U7"/>
<keyword evidence="10 13" id="KW-0234">DNA repair</keyword>
<dbReference type="GO" id="GO:0005737">
    <property type="term" value="C:cytoplasm"/>
    <property type="evidence" value="ECO:0007669"/>
    <property type="project" value="UniProtKB-SubCell"/>
</dbReference>
<keyword evidence="9 13" id="KW-0233">DNA recombination</keyword>
<evidence type="ECO:0000256" key="5">
    <source>
        <dbReference type="ARBA" id="ARBA00022759"/>
    </source>
</evidence>
<dbReference type="Pfam" id="PF03838">
    <property type="entry name" value="RecU"/>
    <property type="match status" value="1"/>
</dbReference>
<dbReference type="PIRSF" id="PIRSF037785">
    <property type="entry name" value="RecU"/>
    <property type="match status" value="1"/>
</dbReference>
<dbReference type="SUPFAM" id="SSF52980">
    <property type="entry name" value="Restriction endonuclease-like"/>
    <property type="match status" value="1"/>
</dbReference>
<evidence type="ECO:0000256" key="7">
    <source>
        <dbReference type="ARBA" id="ARBA00022801"/>
    </source>
</evidence>
<name>A0A0D1Y8U7_ANEMI</name>
<feature type="site" description="Transition state stabilizer" evidence="13">
    <location>
        <position position="79"/>
    </location>
</feature>
<dbReference type="GO" id="GO:0006310">
    <property type="term" value="P:DNA recombination"/>
    <property type="evidence" value="ECO:0007669"/>
    <property type="project" value="UniProtKB-UniRule"/>
</dbReference>
<evidence type="ECO:0000256" key="9">
    <source>
        <dbReference type="ARBA" id="ARBA00023172"/>
    </source>
</evidence>
<evidence type="ECO:0000256" key="1">
    <source>
        <dbReference type="ARBA" id="ARBA00004496"/>
    </source>
</evidence>
<dbReference type="InterPro" id="IPR011335">
    <property type="entry name" value="Restrct_endonuc-II-like"/>
</dbReference>
<evidence type="ECO:0000313" key="15">
    <source>
        <dbReference type="EMBL" id="SDI39365.1"/>
    </source>
</evidence>
<keyword evidence="6 13" id="KW-0227">DNA damage</keyword>
<feature type="binding site" evidence="13">
    <location>
        <position position="96"/>
    </location>
    <ligand>
        <name>Mg(2+)</name>
        <dbReference type="ChEBI" id="CHEBI:18420"/>
    </ligand>
</feature>
<dbReference type="STRING" id="47500.AF333_10430"/>
<keyword evidence="7 13" id="KW-0378">Hydrolase</keyword>
<feature type="binding site" evidence="13">
    <location>
        <position position="64"/>
    </location>
    <ligand>
        <name>Mg(2+)</name>
        <dbReference type="ChEBI" id="CHEBI:18420"/>
    </ligand>
</feature>
<keyword evidence="8 13" id="KW-0460">Magnesium</keyword>
<evidence type="ECO:0000256" key="6">
    <source>
        <dbReference type="ARBA" id="ARBA00022763"/>
    </source>
</evidence>
<evidence type="ECO:0000256" key="10">
    <source>
        <dbReference type="ARBA" id="ARBA00023204"/>
    </source>
</evidence>
<keyword evidence="5 13" id="KW-0255">Endonuclease</keyword>
<dbReference type="OrthoDB" id="9783592at2"/>
<accession>A0A0D1Y8U7</accession>
<comment type="function">
    <text evidence="13">Endonuclease that resolves Holliday junction intermediates in genetic recombination. Cleaves mobile four-strand junctions by introducing symmetrical nicks in paired strands. Promotes annealing of linear ssDNA with homologous dsDNA. Required for DNA repair, homologous recombination and chromosome segregation.</text>
</comment>
<dbReference type="GeneID" id="42305616"/>
<protein>
    <recommendedName>
        <fullName evidence="12 13">Holliday junction resolvase RecU</fullName>
        <ecNumber evidence="13">3.1.21.10</ecNumber>
    </recommendedName>
    <alternativeName>
        <fullName evidence="13">Recombination protein U homolog</fullName>
    </alternativeName>
</protein>
<reference evidence="14 16" key="1">
    <citation type="submission" date="2015-07" db="EMBL/GenBank/DDBJ databases">
        <title>Fjat-14205 dsm 2895.</title>
        <authorList>
            <person name="Liu B."/>
            <person name="Wang J."/>
            <person name="Zhu Y."/>
            <person name="Liu G."/>
            <person name="Chen Q."/>
            <person name="Chen Z."/>
            <person name="Lan J."/>
            <person name="Che J."/>
            <person name="Ge C."/>
            <person name="Shi H."/>
            <person name="Pan Z."/>
            <person name="Liu X."/>
        </authorList>
    </citation>
    <scope>NUCLEOTIDE SEQUENCE [LARGE SCALE GENOMIC DNA]</scope>
    <source>
        <strain evidence="14 16">DSM 2895</strain>
    </source>
</reference>
<dbReference type="EMBL" id="FNED01000003">
    <property type="protein sequence ID" value="SDI39365.1"/>
    <property type="molecule type" value="Genomic_DNA"/>
</dbReference>
<comment type="cofactor">
    <cofactor evidence="13">
        <name>Mg(2+)</name>
        <dbReference type="ChEBI" id="CHEBI:18420"/>
    </cofactor>
    <text evidence="13">Binds 1 Mg(2+) ion per subunit.</text>
</comment>
<organism evidence="14 16">
    <name type="scientific">Aneurinibacillus migulanus</name>
    <name type="common">Bacillus migulanus</name>
    <dbReference type="NCBI Taxonomy" id="47500"/>
    <lineage>
        <taxon>Bacteria</taxon>
        <taxon>Bacillati</taxon>
        <taxon>Bacillota</taxon>
        <taxon>Bacilli</taxon>
        <taxon>Bacillales</taxon>
        <taxon>Paenibacillaceae</taxon>
        <taxon>Aneurinibacillus group</taxon>
        <taxon>Aneurinibacillus</taxon>
    </lineage>
</organism>
<comment type="similarity">
    <text evidence="11 13">Belongs to the RecU family.</text>
</comment>
<comment type="subcellular location">
    <subcellularLocation>
        <location evidence="1 13">Cytoplasm</location>
    </subcellularLocation>
</comment>
<dbReference type="InterPro" id="IPR004612">
    <property type="entry name" value="Resolv_RecU"/>
</dbReference>
<dbReference type="EC" id="3.1.21.10" evidence="13"/>
<dbReference type="GO" id="GO:0008821">
    <property type="term" value="F:crossover junction DNA endonuclease activity"/>
    <property type="evidence" value="ECO:0007669"/>
    <property type="project" value="UniProtKB-EC"/>
</dbReference>
<dbReference type="Gene3D" id="3.40.1350.10">
    <property type="match status" value="1"/>
</dbReference>
<gene>
    <name evidence="13" type="primary">recU</name>
    <name evidence="14" type="ORF">AF333_10430</name>
    <name evidence="15" type="ORF">SAMN04487909_103318</name>
</gene>
<dbReference type="GO" id="GO:0007059">
    <property type="term" value="P:chromosome segregation"/>
    <property type="evidence" value="ECO:0007669"/>
    <property type="project" value="UniProtKB-UniRule"/>
</dbReference>
<proteinExistence type="inferred from homology"/>
<evidence type="ECO:0000256" key="8">
    <source>
        <dbReference type="ARBA" id="ARBA00022842"/>
    </source>
</evidence>